<dbReference type="EMBL" id="FWZT01000004">
    <property type="protein sequence ID" value="SMF07921.1"/>
    <property type="molecule type" value="Genomic_DNA"/>
</dbReference>
<proteinExistence type="predicted"/>
<dbReference type="Proteomes" id="UP000192907">
    <property type="component" value="Unassembled WGS sequence"/>
</dbReference>
<keyword evidence="3" id="KW-1185">Reference proteome</keyword>
<feature type="signal peptide" evidence="1">
    <location>
        <begin position="1"/>
        <end position="24"/>
    </location>
</feature>
<dbReference type="STRING" id="1513793.SAMN06296036_104254"/>
<protein>
    <submittedName>
        <fullName evidence="2">Uncharacterized protein</fullName>
    </submittedName>
</protein>
<gene>
    <name evidence="2" type="ORF">SAMN06296036_104254</name>
</gene>
<dbReference type="RefSeq" id="WP_132316560.1">
    <property type="nucleotide sequence ID" value="NZ_FWZT01000004.1"/>
</dbReference>
<name>A0A1Y6BF13_9BACT</name>
<evidence type="ECO:0000256" key="1">
    <source>
        <dbReference type="SAM" id="SignalP"/>
    </source>
</evidence>
<sequence length="364" mass="41432">MKRRILILTLSLGASLITGIQAQADSRQDAKDTLNATIGSRTQLDKLWRLEETYLSSESRFVILSKEITKRASLSLESIASLEESLNNNPSQIKGYIESELEKIEVNIEDLIQVTQASQKLSDSAMISFKAIVDKSIEDSLVLEQSIAYLAKDFMRRISDQTIKNEQVLSSVKQSFRLAAHKVSRYLIELAAGTSQENLKRSLYQVEAHLSYQAHLSPLIREMRLFDSLLDRQILSFLIFRSEQTLTEMLRLQAHFDDVLASMVLPSAMKQEAARTIEQLISQAHSKLDSLRSLGPNKIDLVLKAKRRSQRLVARECRTPSQKVDCELYDVLIGINSEALRSLPQEVLRQYEFAWDYLRGQVQI</sequence>
<evidence type="ECO:0000313" key="2">
    <source>
        <dbReference type="EMBL" id="SMF07921.1"/>
    </source>
</evidence>
<reference evidence="3" key="1">
    <citation type="submission" date="2017-04" db="EMBL/GenBank/DDBJ databases">
        <authorList>
            <person name="Varghese N."/>
            <person name="Submissions S."/>
        </authorList>
    </citation>
    <scope>NUCLEOTIDE SEQUENCE [LARGE SCALE GENOMIC DNA]</scope>
    <source>
        <strain evidence="3">RKEM611</strain>
    </source>
</reference>
<keyword evidence="1" id="KW-0732">Signal</keyword>
<feature type="chain" id="PRO_5012509200" evidence="1">
    <location>
        <begin position="25"/>
        <end position="364"/>
    </location>
</feature>
<evidence type="ECO:0000313" key="3">
    <source>
        <dbReference type="Proteomes" id="UP000192907"/>
    </source>
</evidence>
<organism evidence="2 3">
    <name type="scientific">Pseudobacteriovorax antillogorgiicola</name>
    <dbReference type="NCBI Taxonomy" id="1513793"/>
    <lineage>
        <taxon>Bacteria</taxon>
        <taxon>Pseudomonadati</taxon>
        <taxon>Bdellovibrionota</taxon>
        <taxon>Oligoflexia</taxon>
        <taxon>Oligoflexales</taxon>
        <taxon>Pseudobacteriovoracaceae</taxon>
        <taxon>Pseudobacteriovorax</taxon>
    </lineage>
</organism>
<accession>A0A1Y6BF13</accession>
<dbReference type="AlphaFoldDB" id="A0A1Y6BF13"/>